<evidence type="ECO:0000313" key="1">
    <source>
        <dbReference type="EMBL" id="GAB0173515.1"/>
    </source>
</evidence>
<name>A0A4U8THY8_9HELI</name>
<gene>
    <name evidence="2" type="ORF">LS80_002550</name>
    <name evidence="1" type="ORF">NHP164001_15350</name>
</gene>
<comment type="caution">
    <text evidence="2">The sequence shown here is derived from an EMBL/GenBank/DDBJ whole genome shotgun (WGS) entry which is preliminary data.</text>
</comment>
<keyword evidence="4" id="KW-1185">Reference proteome</keyword>
<protein>
    <submittedName>
        <fullName evidence="2">Uncharacterized protein</fullName>
    </submittedName>
</protein>
<accession>A0A4U8THY8</accession>
<dbReference type="AlphaFoldDB" id="A0A4U8THY8"/>
<evidence type="ECO:0000313" key="3">
    <source>
        <dbReference type="Proteomes" id="UP000029861"/>
    </source>
</evidence>
<dbReference type="Proteomes" id="UP001562457">
    <property type="component" value="Unassembled WGS sequence"/>
</dbReference>
<dbReference type="RefSeq" id="WP_034317911.1">
    <property type="nucleotide sequence ID" value="NZ_BAAFHN010000042.1"/>
</dbReference>
<organism evidence="2 3">
    <name type="scientific">Helicobacter trogontum</name>
    <dbReference type="NCBI Taxonomy" id="50960"/>
    <lineage>
        <taxon>Bacteria</taxon>
        <taxon>Pseudomonadati</taxon>
        <taxon>Campylobacterota</taxon>
        <taxon>Epsilonproteobacteria</taxon>
        <taxon>Campylobacterales</taxon>
        <taxon>Helicobacteraceae</taxon>
        <taxon>Helicobacter</taxon>
    </lineage>
</organism>
<dbReference type="EMBL" id="JRPK02000005">
    <property type="protein sequence ID" value="TLD99108.1"/>
    <property type="molecule type" value="Genomic_DNA"/>
</dbReference>
<dbReference type="Proteomes" id="UP000029861">
    <property type="component" value="Unassembled WGS sequence"/>
</dbReference>
<proteinExistence type="predicted"/>
<reference evidence="2" key="2">
    <citation type="submission" date="2018-04" db="EMBL/GenBank/DDBJ databases">
        <authorList>
            <person name="Sheh A."/>
            <person name="Shen Z."/>
            <person name="Mannion A.J."/>
            <person name="Fox J.G."/>
        </authorList>
    </citation>
    <scope>NUCLEOTIDE SEQUENCE</scope>
    <source>
        <strain evidence="2">ATCC 49310</strain>
    </source>
</reference>
<reference evidence="1 4" key="3">
    <citation type="submission" date="2024-06" db="EMBL/GenBank/DDBJ databases">
        <title>Draft genome sequence of Helicobacter trogontum NHP16-4001.</title>
        <authorList>
            <person name="Rimbara E."/>
            <person name="Suzuki M."/>
        </authorList>
    </citation>
    <scope>NUCLEOTIDE SEQUENCE [LARGE SCALE GENOMIC DNA]</scope>
    <source>
        <strain evidence="1 4">NHP16-4001</strain>
    </source>
</reference>
<evidence type="ECO:0000313" key="4">
    <source>
        <dbReference type="Proteomes" id="UP001562457"/>
    </source>
</evidence>
<reference evidence="2 3" key="1">
    <citation type="journal article" date="2014" name="Genome Announc.">
        <title>Draft genome sequences of eight enterohepatic helicobacter species isolated from both laboratory and wild rodents.</title>
        <authorList>
            <person name="Sheh A."/>
            <person name="Shen Z."/>
            <person name="Fox J.G."/>
        </authorList>
    </citation>
    <scope>NUCLEOTIDE SEQUENCE [LARGE SCALE GENOMIC DNA]</scope>
    <source>
        <strain evidence="2 3">ATCC 49310</strain>
    </source>
</reference>
<evidence type="ECO:0000313" key="2">
    <source>
        <dbReference type="EMBL" id="TLD99108.1"/>
    </source>
</evidence>
<dbReference type="EMBL" id="BAAFHN010000042">
    <property type="protein sequence ID" value="GAB0173515.1"/>
    <property type="molecule type" value="Genomic_DNA"/>
</dbReference>
<sequence length="366" mass="43684">MKTFEEWLNLFNSQNFYEFNRDESGILWLKIKSMIRREILEFITEQFNITLQTKTQQEKFKELYGLALNNMITHKDIDMILCAYNKVEIQNVEQIFHNIESELYKMTYFSWGGDSTNSLDKQIVSYVKNIYRYDEILSKIENEIADNTRNYTLSSWYNNWTTILTEHIFKTHNKVISAIGKIKSVDFFIDNIPIDLKITYLPKEFLKSQRKYYGFGNEITLLKKIAKQENLTFDKTSSEETIKYQISQQIKDKNNEILLAELKHIDVQNKQIIDDAICNKQILAQWLYENQGELRFGAENRLFIILIDSLDFSASWKLKRNFHIIKPKITSYLDNFNKMDFAKNIVDFTFHQKRYRALADIIFILK</sequence>